<evidence type="ECO:0000256" key="1">
    <source>
        <dbReference type="SAM" id="MobiDB-lite"/>
    </source>
</evidence>
<accession>A0A518DZC9</accession>
<proteinExistence type="predicted"/>
<dbReference type="AlphaFoldDB" id="A0A518DZC9"/>
<dbReference type="KEGG" id="lcre:Pla8534_50390"/>
<keyword evidence="2" id="KW-0732">Signal</keyword>
<dbReference type="RefSeq" id="WP_145055982.1">
    <property type="nucleotide sequence ID" value="NZ_CP036433.1"/>
</dbReference>
<keyword evidence="4" id="KW-1185">Reference proteome</keyword>
<dbReference type="EMBL" id="CP036433">
    <property type="protein sequence ID" value="QDU97194.1"/>
    <property type="molecule type" value="Genomic_DNA"/>
</dbReference>
<feature type="chain" id="PRO_5021937169" evidence="2">
    <location>
        <begin position="27"/>
        <end position="474"/>
    </location>
</feature>
<evidence type="ECO:0000256" key="2">
    <source>
        <dbReference type="SAM" id="SignalP"/>
    </source>
</evidence>
<feature type="compositionally biased region" description="Polar residues" evidence="1">
    <location>
        <begin position="317"/>
        <end position="326"/>
    </location>
</feature>
<feature type="signal peptide" evidence="2">
    <location>
        <begin position="1"/>
        <end position="26"/>
    </location>
</feature>
<evidence type="ECO:0000313" key="3">
    <source>
        <dbReference type="EMBL" id="QDU97194.1"/>
    </source>
</evidence>
<protein>
    <submittedName>
        <fullName evidence="3">Uncharacterized protein</fullName>
    </submittedName>
</protein>
<dbReference type="OrthoDB" id="2489803at2"/>
<dbReference type="Proteomes" id="UP000317648">
    <property type="component" value="Chromosome"/>
</dbReference>
<feature type="region of interest" description="Disordered" evidence="1">
    <location>
        <begin position="307"/>
        <end position="326"/>
    </location>
</feature>
<evidence type="ECO:0000313" key="4">
    <source>
        <dbReference type="Proteomes" id="UP000317648"/>
    </source>
</evidence>
<reference evidence="3 4" key="1">
    <citation type="submission" date="2019-02" db="EMBL/GenBank/DDBJ databases">
        <title>Deep-cultivation of Planctomycetes and their phenomic and genomic characterization uncovers novel biology.</title>
        <authorList>
            <person name="Wiegand S."/>
            <person name="Jogler M."/>
            <person name="Boedeker C."/>
            <person name="Pinto D."/>
            <person name="Vollmers J."/>
            <person name="Rivas-Marin E."/>
            <person name="Kohn T."/>
            <person name="Peeters S.H."/>
            <person name="Heuer A."/>
            <person name="Rast P."/>
            <person name="Oberbeckmann S."/>
            <person name="Bunk B."/>
            <person name="Jeske O."/>
            <person name="Meyerdierks A."/>
            <person name="Storesund J.E."/>
            <person name="Kallscheuer N."/>
            <person name="Luecker S."/>
            <person name="Lage O.M."/>
            <person name="Pohl T."/>
            <person name="Merkel B.J."/>
            <person name="Hornburger P."/>
            <person name="Mueller R.-W."/>
            <person name="Bruemmer F."/>
            <person name="Labrenz M."/>
            <person name="Spormann A.M."/>
            <person name="Op den Camp H."/>
            <person name="Overmann J."/>
            <person name="Amann R."/>
            <person name="Jetten M.S.M."/>
            <person name="Mascher T."/>
            <person name="Medema M.H."/>
            <person name="Devos D.P."/>
            <person name="Kaster A.-K."/>
            <person name="Ovreas L."/>
            <person name="Rohde M."/>
            <person name="Galperin M.Y."/>
            <person name="Jogler C."/>
        </authorList>
    </citation>
    <scope>NUCLEOTIDE SEQUENCE [LARGE SCALE GENOMIC DNA]</scope>
    <source>
        <strain evidence="3 4">Pla85_3_4</strain>
    </source>
</reference>
<dbReference type="SUPFAM" id="SSF51004">
    <property type="entry name" value="C-terminal (heme d1) domain of cytochrome cd1-nitrite reductase"/>
    <property type="match status" value="1"/>
</dbReference>
<organism evidence="3 4">
    <name type="scientific">Lignipirellula cremea</name>
    <dbReference type="NCBI Taxonomy" id="2528010"/>
    <lineage>
        <taxon>Bacteria</taxon>
        <taxon>Pseudomonadati</taxon>
        <taxon>Planctomycetota</taxon>
        <taxon>Planctomycetia</taxon>
        <taxon>Pirellulales</taxon>
        <taxon>Pirellulaceae</taxon>
        <taxon>Lignipirellula</taxon>
    </lineage>
</organism>
<sequence length="474" mass="51710" precursor="true">MTHFRQWRQLLTLGLLALLPAGTLLAQKPQPKAKAKPAAKPAVRYEDLAYPPVLPGGAKMVTDKSPKFLEAPESLRPGVTVAKAVPTVDFMFFPEQTYLGDPWSNWGDGSFANGKYYSAIGDHIALNRKKSSHGTGTAYVYEYDPATKKLRTLVDVSKLLAMPEGHYTPGKVHTRVDLGSDGWLYYATHRGSPRAAVDENHYKGDWIFRTNPETGKSEVVATAPVPKHSIPNGMLDRKRLIYYGGTAAGPDAEEQEIQFLAYDLEKHKVLYSGGIGPARAMILAESTGRVYYVPGAGEGELMRYDPASGKGPEPTGKTMNTRATTTESSDGMVYGAALGQGTNDCQIWSFNTKTETPKNLGEGAVGVNAYIAAVALDPSTNRYLYYVPGAHGGGERDNSAVVQFDLKTGKKKVIAFLHPFYEEKYGFICKGTYSTDVSDDGSQLFITYNVSRGTRAWDCCGLVVVHIPESERQP</sequence>
<gene>
    <name evidence="3" type="ORF">Pla8534_50390</name>
</gene>
<name>A0A518DZC9_9BACT</name>
<dbReference type="InterPro" id="IPR011048">
    <property type="entry name" value="Haem_d1_sf"/>
</dbReference>